<reference evidence="1 2" key="1">
    <citation type="submission" date="2005-09" db="EMBL/GenBank/DDBJ databases">
        <authorList>
            <person name="Mural R.J."/>
            <person name="Li P.W."/>
            <person name="Adams M.D."/>
            <person name="Amanatides P.G."/>
            <person name="Baden-Tillson H."/>
            <person name="Barnstead M."/>
            <person name="Chin S.H."/>
            <person name="Dew I."/>
            <person name="Evans C.A."/>
            <person name="Ferriera S."/>
            <person name="Flanigan M."/>
            <person name="Fosler C."/>
            <person name="Glodek A."/>
            <person name="Gu Z."/>
            <person name="Holt R.A."/>
            <person name="Jennings D."/>
            <person name="Kraft C.L."/>
            <person name="Lu F."/>
            <person name="Nguyen T."/>
            <person name="Nusskern D.R."/>
            <person name="Pfannkoch C.M."/>
            <person name="Sitter C."/>
            <person name="Sutton G.G."/>
            <person name="Venter J.C."/>
            <person name="Wang Z."/>
            <person name="Woodage T."/>
            <person name="Zheng X.H."/>
            <person name="Zhong F."/>
        </authorList>
    </citation>
    <scope>NUCLEOTIDE SEQUENCE [LARGE SCALE GENOMIC DNA]</scope>
    <source>
        <strain>BN</strain>
        <strain evidence="2">Sprague-Dawley</strain>
    </source>
</reference>
<gene>
    <name evidence="1" type="ORF">rCG_40840</name>
</gene>
<evidence type="ECO:0000313" key="2">
    <source>
        <dbReference type="Proteomes" id="UP000234681"/>
    </source>
</evidence>
<protein>
    <submittedName>
        <fullName evidence="1">RCG40840</fullName>
    </submittedName>
</protein>
<name>A6KL12_RAT</name>
<dbReference type="Proteomes" id="UP000234681">
    <property type="component" value="Chromosome 3"/>
</dbReference>
<accession>A6KL12</accession>
<dbReference type="AlphaFoldDB" id="A6KL12"/>
<proteinExistence type="predicted"/>
<dbReference type="EMBL" id="CH474062">
    <property type="protein sequence ID" value="EDL85104.1"/>
    <property type="molecule type" value="Genomic_DNA"/>
</dbReference>
<sequence>MARVLSDPEAFAPTAPSLGCLVVRPKFPPFTYLSSHLHKMGVCVTLMLVRIPRAFPRQAEQ</sequence>
<evidence type="ECO:0000313" key="1">
    <source>
        <dbReference type="EMBL" id="EDL85104.1"/>
    </source>
</evidence>
<organism evidence="1 2">
    <name type="scientific">Rattus norvegicus</name>
    <name type="common">Rat</name>
    <dbReference type="NCBI Taxonomy" id="10116"/>
    <lineage>
        <taxon>Eukaryota</taxon>
        <taxon>Metazoa</taxon>
        <taxon>Chordata</taxon>
        <taxon>Craniata</taxon>
        <taxon>Vertebrata</taxon>
        <taxon>Euteleostomi</taxon>
        <taxon>Mammalia</taxon>
        <taxon>Eutheria</taxon>
        <taxon>Euarchontoglires</taxon>
        <taxon>Glires</taxon>
        <taxon>Rodentia</taxon>
        <taxon>Myomorpha</taxon>
        <taxon>Muroidea</taxon>
        <taxon>Muridae</taxon>
        <taxon>Murinae</taxon>
        <taxon>Rattus</taxon>
    </lineage>
</organism>